<organism evidence="1">
    <name type="scientific">Lepeophtheirus salmonis</name>
    <name type="common">Salmon louse</name>
    <name type="synonym">Caligus salmonis</name>
    <dbReference type="NCBI Taxonomy" id="72036"/>
    <lineage>
        <taxon>Eukaryota</taxon>
        <taxon>Metazoa</taxon>
        <taxon>Ecdysozoa</taxon>
        <taxon>Arthropoda</taxon>
        <taxon>Crustacea</taxon>
        <taxon>Multicrustacea</taxon>
        <taxon>Hexanauplia</taxon>
        <taxon>Copepoda</taxon>
        <taxon>Siphonostomatoida</taxon>
        <taxon>Caligidae</taxon>
        <taxon>Lepeophtheirus</taxon>
    </lineage>
</organism>
<dbReference type="EMBL" id="HACA01029775">
    <property type="protein sequence ID" value="CDW47136.1"/>
    <property type="molecule type" value="Transcribed_RNA"/>
</dbReference>
<accession>A0A0K2VB28</accession>
<name>A0A0K2VB28_LEPSM</name>
<dbReference type="InterPro" id="IPR036397">
    <property type="entry name" value="RNaseH_sf"/>
</dbReference>
<dbReference type="AlphaFoldDB" id="A0A0K2VB28"/>
<protein>
    <submittedName>
        <fullName evidence="1">Uncharacterized protein</fullName>
    </submittedName>
</protein>
<dbReference type="Gene3D" id="3.30.420.10">
    <property type="entry name" value="Ribonuclease H-like superfamily/Ribonuclease H"/>
    <property type="match status" value="1"/>
</dbReference>
<reference evidence="1" key="1">
    <citation type="submission" date="2014-05" db="EMBL/GenBank/DDBJ databases">
        <authorList>
            <person name="Chronopoulou M."/>
        </authorList>
    </citation>
    <scope>NUCLEOTIDE SEQUENCE</scope>
    <source>
        <tissue evidence="1">Whole organism</tissue>
    </source>
</reference>
<evidence type="ECO:0000313" key="1">
    <source>
        <dbReference type="EMBL" id="CDW47136.1"/>
    </source>
</evidence>
<dbReference type="GO" id="GO:0003676">
    <property type="term" value="F:nucleic acid binding"/>
    <property type="evidence" value="ECO:0007669"/>
    <property type="project" value="InterPro"/>
</dbReference>
<proteinExistence type="predicted"/>
<sequence>MPCYFFKANENVNTNVYYKVLRYYIFPCLKRTFPRDNYVFTQNGTPVHTCKKVWHFCSCFLDVRILAFVLTRREPPELCCLVHLGGQDEQDFAPKFRCPQGRDHR</sequence>